<gene>
    <name evidence="1" type="primary">Mettl9</name>
    <name evidence="1" type="ORF">PIACAY_R08177</name>
</gene>
<keyword evidence="2" id="KW-1185">Reference proteome</keyword>
<comment type="caution">
    <text evidence="1">The sequence shown here is derived from an EMBL/GenBank/DDBJ whole genome shotgun (WGS) entry which is preliminary data.</text>
</comment>
<organism evidence="1 2">
    <name type="scientific">Piaya cayana</name>
    <name type="common">Common squirrel cuckoo</name>
    <dbReference type="NCBI Taxonomy" id="33601"/>
    <lineage>
        <taxon>Eukaryota</taxon>
        <taxon>Metazoa</taxon>
        <taxon>Chordata</taxon>
        <taxon>Craniata</taxon>
        <taxon>Vertebrata</taxon>
        <taxon>Euteleostomi</taxon>
        <taxon>Archelosauria</taxon>
        <taxon>Archosauria</taxon>
        <taxon>Dinosauria</taxon>
        <taxon>Saurischia</taxon>
        <taxon>Theropoda</taxon>
        <taxon>Coelurosauria</taxon>
        <taxon>Aves</taxon>
        <taxon>Neognathae</taxon>
        <taxon>Neoaves</taxon>
        <taxon>Otidimorphae</taxon>
        <taxon>Cuculiformes</taxon>
        <taxon>Coccyzidae</taxon>
        <taxon>Piaya</taxon>
    </lineage>
</organism>
<dbReference type="SUPFAM" id="SSF53335">
    <property type="entry name" value="S-adenosyl-L-methionine-dependent methyltransferases"/>
    <property type="match status" value="1"/>
</dbReference>
<dbReference type="Gene3D" id="3.40.50.150">
    <property type="entry name" value="Vaccinia Virus protein VP39"/>
    <property type="match status" value="1"/>
</dbReference>
<dbReference type="InterPro" id="IPR029063">
    <property type="entry name" value="SAM-dependent_MTases_sf"/>
</dbReference>
<dbReference type="InterPro" id="IPR007884">
    <property type="entry name" value="METL9"/>
</dbReference>
<evidence type="ECO:0000313" key="1">
    <source>
        <dbReference type="EMBL" id="NWH72924.1"/>
    </source>
</evidence>
<reference evidence="1" key="1">
    <citation type="submission" date="2019-09" db="EMBL/GenBank/DDBJ databases">
        <title>Bird 10,000 Genomes (B10K) Project - Family phase.</title>
        <authorList>
            <person name="Zhang G."/>
        </authorList>
    </citation>
    <scope>NUCLEOTIDE SEQUENCE</scope>
    <source>
        <strain evidence="1">B10K-DU-008-47</strain>
        <tissue evidence="1">Mixed tissue sample</tissue>
    </source>
</reference>
<feature type="non-terminal residue" evidence="1">
    <location>
        <position position="180"/>
    </location>
</feature>
<dbReference type="AlphaFoldDB" id="A0A850WST3"/>
<dbReference type="GO" id="GO:0106370">
    <property type="term" value="F:protein-L-histidine N-pros-methyltransferase activity"/>
    <property type="evidence" value="ECO:0007669"/>
    <property type="project" value="InterPro"/>
</dbReference>
<sequence length="180" mass="20823">LLGRGSMFVFSPEQFQRLLKINPEWKSHRLLDLGAGDGEVTKVMSPHFEEIYATELSETMIWQLQKKKYRYLVNAPCILYVRWEWLDPAGLFQPRGSVILFVILNECCFVFSVGGKWDKPSEVLEIKGHTWEEQVNSLPEVFGKAGFAIEAFTRLPYLCEGDMYNDYYVLDDAVFVLKPV</sequence>
<protein>
    <submittedName>
        <fullName evidence="1">METL9 protein</fullName>
    </submittedName>
</protein>
<dbReference type="PANTHER" id="PTHR12890:SF0">
    <property type="entry name" value="PROTEIN-L-HISTIDINE N-PROS-METHYLTRANSFERASE"/>
    <property type="match status" value="1"/>
</dbReference>
<dbReference type="Proteomes" id="UP000653271">
    <property type="component" value="Unassembled WGS sequence"/>
</dbReference>
<dbReference type="Pfam" id="PF05219">
    <property type="entry name" value="DREV"/>
    <property type="match status" value="2"/>
</dbReference>
<feature type="non-terminal residue" evidence="1">
    <location>
        <position position="1"/>
    </location>
</feature>
<dbReference type="PANTHER" id="PTHR12890">
    <property type="entry name" value="DREV PROTEIN"/>
    <property type="match status" value="1"/>
</dbReference>
<dbReference type="OrthoDB" id="199041at2759"/>
<name>A0A850WST3_PIACA</name>
<accession>A0A850WST3</accession>
<proteinExistence type="predicted"/>
<evidence type="ECO:0000313" key="2">
    <source>
        <dbReference type="Proteomes" id="UP000653271"/>
    </source>
</evidence>
<dbReference type="EMBL" id="WAAB01007236">
    <property type="protein sequence ID" value="NWH72924.1"/>
    <property type="molecule type" value="Genomic_DNA"/>
</dbReference>